<dbReference type="GO" id="GO:0016747">
    <property type="term" value="F:acyltransferase activity, transferring groups other than amino-acyl groups"/>
    <property type="evidence" value="ECO:0007669"/>
    <property type="project" value="InterPro"/>
</dbReference>
<dbReference type="Gene3D" id="3.40.630.30">
    <property type="match status" value="1"/>
</dbReference>
<feature type="domain" description="N-acetyltransferase" evidence="3">
    <location>
        <begin position="108"/>
        <end position="254"/>
    </location>
</feature>
<dbReference type="Proteomes" id="UP000474957">
    <property type="component" value="Unassembled WGS sequence"/>
</dbReference>
<dbReference type="PANTHER" id="PTHR43420">
    <property type="entry name" value="ACETYLTRANSFERASE"/>
    <property type="match status" value="1"/>
</dbReference>
<dbReference type="EMBL" id="WIND01000004">
    <property type="protein sequence ID" value="MSU89463.1"/>
    <property type="molecule type" value="Genomic_DNA"/>
</dbReference>
<keyword evidence="5" id="KW-1185">Reference proteome</keyword>
<gene>
    <name evidence="4" type="ORF">GE300_07515</name>
</gene>
<evidence type="ECO:0000313" key="5">
    <source>
        <dbReference type="Proteomes" id="UP000474957"/>
    </source>
</evidence>
<evidence type="ECO:0000259" key="3">
    <source>
        <dbReference type="PROSITE" id="PS51186"/>
    </source>
</evidence>
<dbReference type="InterPro" id="IPR016181">
    <property type="entry name" value="Acyl_CoA_acyltransferase"/>
</dbReference>
<accession>A0A6L5YYW5</accession>
<dbReference type="InterPro" id="IPR050680">
    <property type="entry name" value="YpeA/RimI_acetyltransf"/>
</dbReference>
<evidence type="ECO:0000256" key="2">
    <source>
        <dbReference type="ARBA" id="ARBA00023315"/>
    </source>
</evidence>
<dbReference type="AlphaFoldDB" id="A0A6L5YYW5"/>
<dbReference type="SUPFAM" id="SSF55729">
    <property type="entry name" value="Acyl-CoA N-acyltransferases (Nat)"/>
    <property type="match status" value="1"/>
</dbReference>
<name>A0A6L5YYW5_9RHOB</name>
<dbReference type="PROSITE" id="PS51186">
    <property type="entry name" value="GNAT"/>
    <property type="match status" value="1"/>
</dbReference>
<reference evidence="4 5" key="1">
    <citation type="submission" date="2019-10" db="EMBL/GenBank/DDBJ databases">
        <title>Cognatihalovulum marinum gen. nov. sp. nov., a new member of the family Rhodobacteraceae isolated from deep seawater of the Northwest Indian Ocean.</title>
        <authorList>
            <person name="Ruan C."/>
            <person name="Wang J."/>
            <person name="Zheng X."/>
            <person name="Song L."/>
            <person name="Zhu Y."/>
            <person name="Huang Y."/>
            <person name="Lu Z."/>
            <person name="Du W."/>
            <person name="Huang L."/>
            <person name="Dai X."/>
        </authorList>
    </citation>
    <scope>NUCLEOTIDE SEQUENCE [LARGE SCALE GENOMIC DNA]</scope>
    <source>
        <strain evidence="4 5">2CG4</strain>
    </source>
</reference>
<dbReference type="Pfam" id="PF00583">
    <property type="entry name" value="Acetyltransf_1"/>
    <property type="match status" value="1"/>
</dbReference>
<evidence type="ECO:0000256" key="1">
    <source>
        <dbReference type="ARBA" id="ARBA00022679"/>
    </source>
</evidence>
<organism evidence="4 5">
    <name type="scientific">Halovulum marinum</name>
    <dbReference type="NCBI Taxonomy" id="2662447"/>
    <lineage>
        <taxon>Bacteria</taxon>
        <taxon>Pseudomonadati</taxon>
        <taxon>Pseudomonadota</taxon>
        <taxon>Alphaproteobacteria</taxon>
        <taxon>Rhodobacterales</taxon>
        <taxon>Paracoccaceae</taxon>
        <taxon>Halovulum</taxon>
    </lineage>
</organism>
<proteinExistence type="predicted"/>
<keyword evidence="1 4" id="KW-0808">Transferase</keyword>
<evidence type="ECO:0000313" key="4">
    <source>
        <dbReference type="EMBL" id="MSU89463.1"/>
    </source>
</evidence>
<dbReference type="InterPro" id="IPR000182">
    <property type="entry name" value="GNAT_dom"/>
</dbReference>
<comment type="caution">
    <text evidence="4">The sequence shown here is derived from an EMBL/GenBank/DDBJ whole genome shotgun (WGS) entry which is preliminary data.</text>
</comment>
<sequence>MIAAKGTPDPVQDSISSLLPDAATALEAMERTWPARRCRDLRGWTLRLDPGAGKRVTAATARAPGGDIAAAESAMRAAGQTPLFMLRPDQRALDAALDARGYRRVDPVTIHAAPVAALAATDPRHRVCQCDFPLTVMAELWAAGGIGPARLAVMARAARPRCWLLARADHQPAGVAFVAAWRGLAMVHAVEVPPALRRQGHARRLLAAAARWAQGHGAGTLALAVTDANAPANALYAALGMRPVARYHYRQAAE</sequence>
<protein>
    <submittedName>
        <fullName evidence="4">GNAT family N-acetyltransferase</fullName>
    </submittedName>
</protein>
<keyword evidence="2" id="KW-0012">Acyltransferase</keyword>